<keyword evidence="11" id="KW-0472">Membrane</keyword>
<feature type="domain" description="SLBB" evidence="18">
    <location>
        <begin position="196"/>
        <end position="274"/>
    </location>
</feature>
<dbReference type="GO" id="GO:0015159">
    <property type="term" value="F:polysaccharide transmembrane transporter activity"/>
    <property type="evidence" value="ECO:0007669"/>
    <property type="project" value="InterPro"/>
</dbReference>
<evidence type="ECO:0000256" key="16">
    <source>
        <dbReference type="SAM" id="SignalP"/>
    </source>
</evidence>
<feature type="compositionally biased region" description="Polar residues" evidence="15">
    <location>
        <begin position="125"/>
        <end position="141"/>
    </location>
</feature>
<accession>A0A0F5K3M6</accession>
<evidence type="ECO:0000313" key="19">
    <source>
        <dbReference type="EMBL" id="KKB64726.1"/>
    </source>
</evidence>
<keyword evidence="5" id="KW-0762">Sugar transport</keyword>
<feature type="chain" id="PRO_5002491105" evidence="16">
    <location>
        <begin position="22"/>
        <end position="395"/>
    </location>
</feature>
<comment type="similarity">
    <text evidence="2">Belongs to the BexD/CtrA/VexA family.</text>
</comment>
<organism evidence="19 20">
    <name type="scientific">Robbsia andropogonis</name>
    <dbReference type="NCBI Taxonomy" id="28092"/>
    <lineage>
        <taxon>Bacteria</taxon>
        <taxon>Pseudomonadati</taxon>
        <taxon>Pseudomonadota</taxon>
        <taxon>Betaproteobacteria</taxon>
        <taxon>Burkholderiales</taxon>
        <taxon>Burkholderiaceae</taxon>
        <taxon>Robbsia</taxon>
    </lineage>
</organism>
<evidence type="ECO:0000256" key="7">
    <source>
        <dbReference type="ARBA" id="ARBA00022729"/>
    </source>
</evidence>
<evidence type="ECO:0000256" key="13">
    <source>
        <dbReference type="ARBA" id="ARBA00023237"/>
    </source>
</evidence>
<feature type="signal peptide" evidence="16">
    <location>
        <begin position="1"/>
        <end position="21"/>
    </location>
</feature>
<keyword evidence="4" id="KW-1134">Transmembrane beta strand</keyword>
<dbReference type="EMBL" id="LAQU01000003">
    <property type="protein sequence ID" value="KKB64726.1"/>
    <property type="molecule type" value="Genomic_DNA"/>
</dbReference>
<feature type="domain" description="Polysaccharide export protein N-terminal" evidence="17">
    <location>
        <begin position="80"/>
        <end position="190"/>
    </location>
</feature>
<evidence type="ECO:0000256" key="14">
    <source>
        <dbReference type="ARBA" id="ARBA00023288"/>
    </source>
</evidence>
<evidence type="ECO:0000259" key="17">
    <source>
        <dbReference type="Pfam" id="PF02563"/>
    </source>
</evidence>
<dbReference type="GO" id="GO:0015288">
    <property type="term" value="F:porin activity"/>
    <property type="evidence" value="ECO:0007669"/>
    <property type="project" value="UniProtKB-KW"/>
</dbReference>
<dbReference type="RefSeq" id="WP_024903617.1">
    <property type="nucleotide sequence ID" value="NZ_CADFGU010000005.1"/>
</dbReference>
<dbReference type="PATRIC" id="fig|28092.6.peg.1170"/>
<dbReference type="PANTHER" id="PTHR33619:SF3">
    <property type="entry name" value="POLYSACCHARIDE EXPORT PROTEIN GFCE-RELATED"/>
    <property type="match status" value="1"/>
</dbReference>
<evidence type="ECO:0000256" key="10">
    <source>
        <dbReference type="ARBA" id="ARBA00023114"/>
    </source>
</evidence>
<sequence>MLSRAVLISCLGMATLGGCMWAPGSYLDTSSMTKANVVNTEDESYLVQPITPEVVLRQGLAQKQAAKAADATLGVPVGVPKHYEYKIEPQDILAVTVWDHPELSMSGGSSLGSTMSSPTGGTSLATPFSQTASGGMQNDPTGYTVQPNGTIFFPYAGTVMVGDKTTDQVQRALEGALSRYINHPQVTVRILAYRSQQVQLTGQFKANGTLPITDRPLTLADAIARSGGASDTGDLQRVRLIRDGKTTIINAYALLDKGDVSQNVLLQGGDVLNVPDQIDSRVFVLGEVIKPTTLYMNKGRLTLADAVTGAQGVDNTAANVREVFVFRGGRDNPTEPQIYQLDMTQPGSLLLASQFQMDPLDVVYVGTAKGVRFNRVLSLVTPTLSSLFYLKQLSK</sequence>
<dbReference type="OrthoDB" id="9815244at2"/>
<keyword evidence="3" id="KW-0813">Transport</keyword>
<dbReference type="InterPro" id="IPR003715">
    <property type="entry name" value="Poly_export_N"/>
</dbReference>
<evidence type="ECO:0000256" key="2">
    <source>
        <dbReference type="ARBA" id="ARBA00009450"/>
    </source>
</evidence>
<evidence type="ECO:0000256" key="5">
    <source>
        <dbReference type="ARBA" id="ARBA00022597"/>
    </source>
</evidence>
<evidence type="ECO:0000256" key="11">
    <source>
        <dbReference type="ARBA" id="ARBA00023136"/>
    </source>
</evidence>
<evidence type="ECO:0000256" key="1">
    <source>
        <dbReference type="ARBA" id="ARBA00004571"/>
    </source>
</evidence>
<evidence type="ECO:0000313" key="20">
    <source>
        <dbReference type="Proteomes" id="UP000033618"/>
    </source>
</evidence>
<dbReference type="Proteomes" id="UP000033618">
    <property type="component" value="Unassembled WGS sequence"/>
</dbReference>
<evidence type="ECO:0000256" key="8">
    <source>
        <dbReference type="ARBA" id="ARBA00023047"/>
    </source>
</evidence>
<dbReference type="InterPro" id="IPR054765">
    <property type="entry name" value="SLBB_dom"/>
</dbReference>
<feature type="region of interest" description="Disordered" evidence="15">
    <location>
        <begin position="107"/>
        <end position="141"/>
    </location>
</feature>
<keyword evidence="20" id="KW-1185">Reference proteome</keyword>
<keyword evidence="12" id="KW-0564">Palmitate</keyword>
<dbReference type="GO" id="GO:0009279">
    <property type="term" value="C:cell outer membrane"/>
    <property type="evidence" value="ECO:0007669"/>
    <property type="project" value="UniProtKB-SubCell"/>
</dbReference>
<dbReference type="PROSITE" id="PS51257">
    <property type="entry name" value="PROKAR_LIPOPROTEIN"/>
    <property type="match status" value="1"/>
</dbReference>
<dbReference type="STRING" id="28092.WM40_04940"/>
<keyword evidence="6" id="KW-0812">Transmembrane</keyword>
<dbReference type="Pfam" id="PF22461">
    <property type="entry name" value="SLBB_2"/>
    <property type="match status" value="2"/>
</dbReference>
<evidence type="ECO:0000256" key="3">
    <source>
        <dbReference type="ARBA" id="ARBA00022448"/>
    </source>
</evidence>
<dbReference type="Gene3D" id="3.30.1950.10">
    <property type="entry name" value="wza like domain"/>
    <property type="match status" value="1"/>
</dbReference>
<comment type="caution">
    <text evidence="19">The sequence shown here is derived from an EMBL/GenBank/DDBJ whole genome shotgun (WGS) entry which is preliminary data.</text>
</comment>
<dbReference type="AlphaFoldDB" id="A0A0F5K3M6"/>
<dbReference type="InterPro" id="IPR049712">
    <property type="entry name" value="Poly_export"/>
</dbReference>
<dbReference type="GO" id="GO:0046930">
    <property type="term" value="C:pore complex"/>
    <property type="evidence" value="ECO:0007669"/>
    <property type="project" value="UniProtKB-KW"/>
</dbReference>
<gene>
    <name evidence="19" type="ORF">WM40_04940</name>
</gene>
<keyword evidence="7 16" id="KW-0732">Signal</keyword>
<dbReference type="Pfam" id="PF02563">
    <property type="entry name" value="Poly_export"/>
    <property type="match status" value="1"/>
</dbReference>
<name>A0A0F5K3M6_9BURK</name>
<proteinExistence type="inferred from homology"/>
<dbReference type="Gene3D" id="3.10.560.10">
    <property type="entry name" value="Outer membrane lipoprotein wza domain like"/>
    <property type="match status" value="2"/>
</dbReference>
<keyword evidence="13" id="KW-0998">Cell outer membrane</keyword>
<keyword evidence="10" id="KW-0626">Porin</keyword>
<reference evidence="19 20" key="1">
    <citation type="submission" date="2015-03" db="EMBL/GenBank/DDBJ databases">
        <title>Draft Genome Sequence of Burkholderia andropogonis type strain ICMP2807, isolated from Sorghum bicolor.</title>
        <authorList>
            <person name="Lopes-Santos L."/>
            <person name="Castro D.B."/>
            <person name="Ottoboni L.M."/>
            <person name="Park D."/>
            <person name="Weirc B.S."/>
            <person name="Destefano S.A."/>
        </authorList>
    </citation>
    <scope>NUCLEOTIDE SEQUENCE [LARGE SCALE GENOMIC DNA]</scope>
    <source>
        <strain evidence="19 20">ICMP2807</strain>
    </source>
</reference>
<keyword evidence="8" id="KW-0625">Polysaccharide transport</keyword>
<feature type="domain" description="SLBB" evidence="18">
    <location>
        <begin position="281"/>
        <end position="365"/>
    </location>
</feature>
<evidence type="ECO:0000256" key="12">
    <source>
        <dbReference type="ARBA" id="ARBA00023139"/>
    </source>
</evidence>
<evidence type="ECO:0000256" key="4">
    <source>
        <dbReference type="ARBA" id="ARBA00022452"/>
    </source>
</evidence>
<evidence type="ECO:0000259" key="18">
    <source>
        <dbReference type="Pfam" id="PF22461"/>
    </source>
</evidence>
<keyword evidence="9" id="KW-0406">Ion transport</keyword>
<dbReference type="PANTHER" id="PTHR33619">
    <property type="entry name" value="POLYSACCHARIDE EXPORT PROTEIN GFCE-RELATED"/>
    <property type="match status" value="1"/>
</dbReference>
<evidence type="ECO:0000256" key="15">
    <source>
        <dbReference type="SAM" id="MobiDB-lite"/>
    </source>
</evidence>
<evidence type="ECO:0000256" key="6">
    <source>
        <dbReference type="ARBA" id="ARBA00022692"/>
    </source>
</evidence>
<comment type="subcellular location">
    <subcellularLocation>
        <location evidence="1">Cell outer membrane</location>
        <topology evidence="1">Multi-pass membrane protein</topology>
    </subcellularLocation>
</comment>
<keyword evidence="14" id="KW-0449">Lipoprotein</keyword>
<dbReference type="GO" id="GO:0006811">
    <property type="term" value="P:monoatomic ion transport"/>
    <property type="evidence" value="ECO:0007669"/>
    <property type="project" value="UniProtKB-KW"/>
</dbReference>
<evidence type="ECO:0000256" key="9">
    <source>
        <dbReference type="ARBA" id="ARBA00023065"/>
    </source>
</evidence>
<feature type="compositionally biased region" description="Low complexity" evidence="15">
    <location>
        <begin position="107"/>
        <end position="124"/>
    </location>
</feature>
<protein>
    <submittedName>
        <fullName evidence="19">Uncharacterized protein</fullName>
    </submittedName>
</protein>